<feature type="transmembrane region" description="Helical" evidence="1">
    <location>
        <begin position="33"/>
        <end position="53"/>
    </location>
</feature>
<dbReference type="Proteomes" id="UP000034826">
    <property type="component" value="Unassembled WGS sequence"/>
</dbReference>
<evidence type="ECO:0000313" key="2">
    <source>
        <dbReference type="EMBL" id="KKT65454.1"/>
    </source>
</evidence>
<reference evidence="2 3" key="1">
    <citation type="journal article" date="2015" name="Nature">
        <title>rRNA introns, odd ribosomes, and small enigmatic genomes across a large radiation of phyla.</title>
        <authorList>
            <person name="Brown C.T."/>
            <person name="Hug L.A."/>
            <person name="Thomas B.C."/>
            <person name="Sharon I."/>
            <person name="Castelle C.J."/>
            <person name="Singh A."/>
            <person name="Wilkins M.J."/>
            <person name="Williams K.H."/>
            <person name="Banfield J.F."/>
        </authorList>
    </citation>
    <scope>NUCLEOTIDE SEQUENCE [LARGE SCALE GENOMIC DNA]</scope>
</reference>
<organism evidence="2 3">
    <name type="scientific">Candidatus Woesebacteria bacterium GW2011_GWA2_44_33</name>
    <dbReference type="NCBI Taxonomy" id="1618564"/>
    <lineage>
        <taxon>Bacteria</taxon>
        <taxon>Candidatus Woeseibacteriota</taxon>
    </lineage>
</organism>
<evidence type="ECO:0000313" key="3">
    <source>
        <dbReference type="Proteomes" id="UP000034826"/>
    </source>
</evidence>
<sequence length="54" mass="6282">MQLLSKKLLKKKLFRVAPIHLRLQLLGWEEPKIVMRAWLAGIMLAIFGVWLAVI</sequence>
<keyword evidence="1" id="KW-1133">Transmembrane helix</keyword>
<keyword evidence="1" id="KW-0472">Membrane</keyword>
<gene>
    <name evidence="2" type="ORF">UW60_C0045G0007</name>
</gene>
<dbReference type="GO" id="GO:0016740">
    <property type="term" value="F:transferase activity"/>
    <property type="evidence" value="ECO:0007669"/>
    <property type="project" value="UniProtKB-KW"/>
</dbReference>
<accession>A0A0G1M0D7</accession>
<dbReference type="AlphaFoldDB" id="A0A0G1M0D7"/>
<proteinExistence type="predicted"/>
<dbReference type="EMBL" id="LCIY01000045">
    <property type="protein sequence ID" value="KKT65454.1"/>
    <property type="molecule type" value="Genomic_DNA"/>
</dbReference>
<evidence type="ECO:0000256" key="1">
    <source>
        <dbReference type="SAM" id="Phobius"/>
    </source>
</evidence>
<name>A0A0G1M0D7_9BACT</name>
<comment type="caution">
    <text evidence="2">The sequence shown here is derived from an EMBL/GenBank/DDBJ whole genome shotgun (WGS) entry which is preliminary data.</text>
</comment>
<keyword evidence="1" id="KW-0812">Transmembrane</keyword>
<keyword evidence="2" id="KW-0808">Transferase</keyword>
<protein>
    <submittedName>
        <fullName evidence="2">Phospho-N-acetylmuramoyl-pentapeptide-transferase</fullName>
    </submittedName>
</protein>